<keyword evidence="6 9" id="KW-0456">Lyase</keyword>
<evidence type="ECO:0000256" key="1">
    <source>
        <dbReference type="ARBA" id="ARBA00004794"/>
    </source>
</evidence>
<dbReference type="InterPro" id="IPR055351">
    <property type="entry name" value="Urocanase"/>
</dbReference>
<keyword evidence="9" id="KW-0963">Cytoplasm</keyword>
<evidence type="ECO:0000256" key="9">
    <source>
        <dbReference type="HAMAP-Rule" id="MF_00577"/>
    </source>
</evidence>
<evidence type="ECO:0000313" key="13">
    <source>
        <dbReference type="EMBL" id="UVO90331.1"/>
    </source>
</evidence>
<comment type="similarity">
    <text evidence="2 9">Belongs to the urocanase family.</text>
</comment>
<dbReference type="PANTHER" id="PTHR12216:SF3">
    <property type="entry name" value="UROCANATE HYDRATASE"/>
    <property type="match status" value="1"/>
</dbReference>
<evidence type="ECO:0000259" key="10">
    <source>
        <dbReference type="Pfam" id="PF01175"/>
    </source>
</evidence>
<dbReference type="InterPro" id="IPR023636">
    <property type="entry name" value="Urocanase_CS"/>
</dbReference>
<protein>
    <recommendedName>
        <fullName evidence="3 9">Urocanate hydratase</fullName>
        <shortName evidence="9">Urocanase</shortName>
        <ecNumber evidence="3 9">4.2.1.49</ecNumber>
    </recommendedName>
    <alternativeName>
        <fullName evidence="7 9">Imidazolonepropionate hydrolase</fullName>
    </alternativeName>
</protein>
<dbReference type="EC" id="4.2.1.49" evidence="3 9"/>
<keyword evidence="5 9" id="KW-0520">NAD</keyword>
<feature type="binding site" evidence="9">
    <location>
        <position position="197"/>
    </location>
    <ligand>
        <name>NAD(+)</name>
        <dbReference type="ChEBI" id="CHEBI:57540"/>
    </ligand>
</feature>
<comment type="function">
    <text evidence="9">Catalyzes the conversion of urocanate to 4-imidazolone-5-propionate.</text>
</comment>
<dbReference type="PANTHER" id="PTHR12216">
    <property type="entry name" value="UROCANATE HYDRATASE"/>
    <property type="match status" value="1"/>
</dbReference>
<dbReference type="GO" id="GO:0006548">
    <property type="term" value="P:L-histidine catabolic process"/>
    <property type="evidence" value="ECO:0007669"/>
    <property type="project" value="UniProtKB-UniRule"/>
</dbReference>
<dbReference type="PIRSF" id="PIRSF001423">
    <property type="entry name" value="Urocanate_hydrat"/>
    <property type="match status" value="1"/>
</dbReference>
<feature type="domain" description="Urocanase Rossmann-like" evidence="10">
    <location>
        <begin position="207"/>
        <end position="430"/>
    </location>
</feature>
<dbReference type="InterPro" id="IPR035400">
    <property type="entry name" value="Urocanase_N"/>
</dbReference>
<evidence type="ECO:0000256" key="8">
    <source>
        <dbReference type="ARBA" id="ARBA00047623"/>
    </source>
</evidence>
<dbReference type="NCBIfam" id="TIGR01228">
    <property type="entry name" value="hutU"/>
    <property type="match status" value="1"/>
</dbReference>
<gene>
    <name evidence="9" type="primary">hutU</name>
    <name evidence="13" type="ORF">NXW39_01720</name>
</gene>
<feature type="binding site" evidence="9">
    <location>
        <position position="394"/>
    </location>
    <ligand>
        <name>NAD(+)</name>
        <dbReference type="ChEBI" id="CHEBI:57540"/>
    </ligand>
</feature>
<dbReference type="FunFam" id="3.40.1770.10:FF:000002">
    <property type="entry name" value="Urocanate hydratase 1"/>
    <property type="match status" value="1"/>
</dbReference>
<evidence type="ECO:0000256" key="3">
    <source>
        <dbReference type="ARBA" id="ARBA00011992"/>
    </source>
</evidence>
<keyword evidence="4 9" id="KW-0369">Histidine metabolism</keyword>
<dbReference type="AlphaFoldDB" id="A0A9X9NG49"/>
<dbReference type="EMBL" id="CP103070">
    <property type="protein sequence ID" value="UVO90331.1"/>
    <property type="molecule type" value="Genomic_DNA"/>
</dbReference>
<dbReference type="Pfam" id="PF01175">
    <property type="entry name" value="Urocanase"/>
    <property type="match status" value="1"/>
</dbReference>
<comment type="catalytic activity">
    <reaction evidence="8 9">
        <text>4-imidazolone-5-propanoate = trans-urocanate + H2O</text>
        <dbReference type="Rhea" id="RHEA:13101"/>
        <dbReference type="ChEBI" id="CHEBI:15377"/>
        <dbReference type="ChEBI" id="CHEBI:17771"/>
        <dbReference type="ChEBI" id="CHEBI:77893"/>
        <dbReference type="EC" id="4.2.1.49"/>
    </reaction>
</comment>
<dbReference type="PROSITE" id="PS01233">
    <property type="entry name" value="UROCANASE"/>
    <property type="match status" value="1"/>
</dbReference>
<dbReference type="Gene3D" id="3.40.1770.10">
    <property type="entry name" value="Urocanase superfamily"/>
    <property type="match status" value="2"/>
</dbReference>
<dbReference type="RefSeq" id="WP_005814373.1">
    <property type="nucleotide sequence ID" value="NZ_CAXSVT010000004.1"/>
</dbReference>
<dbReference type="InterPro" id="IPR036190">
    <property type="entry name" value="Urocanase_sf"/>
</dbReference>
<evidence type="ECO:0000256" key="2">
    <source>
        <dbReference type="ARBA" id="ARBA00007578"/>
    </source>
</evidence>
<dbReference type="SUPFAM" id="SSF111326">
    <property type="entry name" value="Urocanase"/>
    <property type="match status" value="1"/>
</dbReference>
<dbReference type="GO" id="GO:0016153">
    <property type="term" value="F:urocanate hydratase activity"/>
    <property type="evidence" value="ECO:0007669"/>
    <property type="project" value="UniProtKB-UniRule"/>
</dbReference>
<evidence type="ECO:0000256" key="6">
    <source>
        <dbReference type="ARBA" id="ARBA00023239"/>
    </source>
</evidence>
<dbReference type="Proteomes" id="UP001058403">
    <property type="component" value="Chromosome"/>
</dbReference>
<dbReference type="HAMAP" id="MF_00577">
    <property type="entry name" value="HutU"/>
    <property type="match status" value="1"/>
</dbReference>
<dbReference type="Pfam" id="PF17392">
    <property type="entry name" value="Urocanase_C"/>
    <property type="match status" value="1"/>
</dbReference>
<comment type="cofactor">
    <cofactor evidence="9">
        <name>NAD(+)</name>
        <dbReference type="ChEBI" id="CHEBI:57540"/>
    </cofactor>
    <text evidence="9">Binds 1 NAD(+) per subunit.</text>
</comment>
<evidence type="ECO:0000256" key="5">
    <source>
        <dbReference type="ARBA" id="ARBA00023027"/>
    </source>
</evidence>
<dbReference type="FunFam" id="3.40.1770.10:FF:000004">
    <property type="entry name" value="Urocanate hydratase"/>
    <property type="match status" value="1"/>
</dbReference>
<accession>A0A9X9NG49</accession>
<dbReference type="InterPro" id="IPR035085">
    <property type="entry name" value="Urocanase_Rossmann-like"/>
</dbReference>
<evidence type="ECO:0000259" key="12">
    <source>
        <dbReference type="Pfam" id="PF17392"/>
    </source>
</evidence>
<feature type="binding site" evidence="9">
    <location>
        <position position="272"/>
    </location>
    <ligand>
        <name>NAD(+)</name>
        <dbReference type="ChEBI" id="CHEBI:57540"/>
    </ligand>
</feature>
<dbReference type="GO" id="GO:0005737">
    <property type="term" value="C:cytoplasm"/>
    <property type="evidence" value="ECO:0007669"/>
    <property type="project" value="UniProtKB-SubCell"/>
</dbReference>
<evidence type="ECO:0000256" key="7">
    <source>
        <dbReference type="ARBA" id="ARBA00031640"/>
    </source>
</evidence>
<evidence type="ECO:0000313" key="14">
    <source>
        <dbReference type="Proteomes" id="UP001058403"/>
    </source>
</evidence>
<feature type="binding site" evidence="9">
    <location>
        <position position="267"/>
    </location>
    <ligand>
        <name>NAD(+)</name>
        <dbReference type="ChEBI" id="CHEBI:57540"/>
    </ligand>
</feature>
<name>A0A9X9NG49_BACFG</name>
<dbReference type="InterPro" id="IPR035401">
    <property type="entry name" value="Urocanase_C"/>
</dbReference>
<comment type="caution">
    <text evidence="9">Lacks conserved residue(s) required for the propagation of feature annotation.</text>
</comment>
<dbReference type="Pfam" id="PF17391">
    <property type="entry name" value="Urocanase_N"/>
    <property type="match status" value="1"/>
</dbReference>
<feature type="domain" description="Urocanase C-terminal" evidence="12">
    <location>
        <begin position="434"/>
        <end position="631"/>
    </location>
</feature>
<dbReference type="InterPro" id="IPR038364">
    <property type="entry name" value="Urocanase_central_sf"/>
</dbReference>
<evidence type="ECO:0000259" key="11">
    <source>
        <dbReference type="Pfam" id="PF17391"/>
    </source>
</evidence>
<dbReference type="InterPro" id="IPR023637">
    <property type="entry name" value="Urocanase-like"/>
</dbReference>
<reference evidence="13" key="1">
    <citation type="submission" date="2022-08" db="EMBL/GenBank/DDBJ databases">
        <title>Genome Sequencing of Bacteroides fragilis Group Isolates with Nanopore Technology.</title>
        <authorList>
            <person name="Tisza M.J."/>
            <person name="Smith D."/>
            <person name="Dekker J.P."/>
        </authorList>
    </citation>
    <scope>NUCLEOTIDE SEQUENCE</scope>
    <source>
        <strain evidence="13">BFG-49</strain>
    </source>
</reference>
<feature type="domain" description="Urocanase N-terminal" evidence="11">
    <location>
        <begin position="78"/>
        <end position="204"/>
    </location>
</feature>
<dbReference type="NCBIfam" id="NF003820">
    <property type="entry name" value="PRK05414.1"/>
    <property type="match status" value="1"/>
</dbReference>
<dbReference type="Gene3D" id="3.40.50.10730">
    <property type="entry name" value="Urocanase like domains"/>
    <property type="match status" value="1"/>
</dbReference>
<comment type="pathway">
    <text evidence="1 9">Amino-acid degradation; L-histidine degradation into L-glutamate; N-formimidoyl-L-glutamate from L-histidine: step 2/3.</text>
</comment>
<evidence type="ECO:0000256" key="4">
    <source>
        <dbReference type="ARBA" id="ARBA00022808"/>
    </source>
</evidence>
<organism evidence="13 14">
    <name type="scientific">Bacteroides fragilis</name>
    <dbReference type="NCBI Taxonomy" id="817"/>
    <lineage>
        <taxon>Bacteria</taxon>
        <taxon>Pseudomonadati</taxon>
        <taxon>Bacteroidota</taxon>
        <taxon>Bacteroidia</taxon>
        <taxon>Bacteroidales</taxon>
        <taxon>Bacteroidaceae</taxon>
        <taxon>Bacteroides</taxon>
    </lineage>
</organism>
<sequence>MKMTLSNQLPEYPVFAEGIRRAPDRGYTLSPAQTVTALKNALRYIPVELHRKLAPEFLEELRTRGRIYGYRFRPAGDLKAKPVDEYQGNCIEGKAFQVMIDNNLCFDIALYPYELVTYGETGQVCQNWMQYRLIKQYLELLTREQTLVIESGHPLGLFHSRPDAPRVIITNSMMVGMFDNQHDWHEAAQMGVANYGQMTAGGWMYIGPQGIVHGTFNTLLNAGRLKLGIPQDKNLSGHLFVSSGLGGMSGAQPKAAEIAGAASIIAEVDRSRIETRYKQGWVEHVTTDLHTAFRMALSAAERHESCSVAYHGNVVDLLEYAVQEDIPIELLSDQTSCHAVYEGGYCPAGVTFEERTRLLHESPEAFRRLVDESLHRHFAVIKKLVSRGTYFFDYGNSFMKAVYDAGVKEISRNGTDEKDGFIWPSYVEDIMGPELFDYGYGPFRWVCLSGNPEDLARTDRAAMECIDVKRRGQDLDNYNWIRDAGKNRLVVGTQARILYQDAVGRLRIALRFNQMVRDGEVGPIMLGRDHHDVSGTDSPFRETSNIKDGSNVMADMAVQCFAGNCARGMSLVALHNGGGVGIGKAINGGFGMVCDGSLRVDEILRSSMLWDVMGGVARRSWARNEHAMETSEAFNLSHGDAYHITLPYLADEELIKRIVAE</sequence>
<feature type="binding site" evidence="9">
    <location>
        <position position="579"/>
    </location>
    <ligand>
        <name>NAD(+)</name>
        <dbReference type="ChEBI" id="CHEBI:57540"/>
    </ligand>
</feature>
<comment type="subcellular location">
    <subcellularLocation>
        <location evidence="9">Cytoplasm</location>
    </subcellularLocation>
</comment>
<proteinExistence type="inferred from homology"/>